<sequence>MALRKFKCFFTFLLLLEVVSLIFLPFFETSEVYASNSFINYRKKQTKRNISAVFTIKAHGCPLQNHRDRFQSIFKEASSALTSGFLTLDSDYHQYNLSAERLTKLMLFPYHSFW</sequence>
<dbReference type="EMBL" id="JACWMX010000004">
    <property type="protein sequence ID" value="MBD1393639.1"/>
    <property type="molecule type" value="Genomic_DNA"/>
</dbReference>
<gene>
    <name evidence="1" type="ORF">IDJ76_11075</name>
</gene>
<accession>A0A926S2X9</accession>
<evidence type="ECO:0000313" key="2">
    <source>
        <dbReference type="Proteomes" id="UP000619078"/>
    </source>
</evidence>
<proteinExistence type="predicted"/>
<protein>
    <submittedName>
        <fullName evidence="1">Uncharacterized protein</fullName>
    </submittedName>
</protein>
<reference evidence="1" key="1">
    <citation type="submission" date="2020-09" db="EMBL/GenBank/DDBJ databases">
        <title>Novel species of Mucilaginibacter isolated from a glacier on the Tibetan Plateau.</title>
        <authorList>
            <person name="Liu Q."/>
            <person name="Xin Y.-H."/>
        </authorList>
    </citation>
    <scope>NUCLEOTIDE SEQUENCE</scope>
    <source>
        <strain evidence="1">ZB1P21</strain>
    </source>
</reference>
<name>A0A926S2X9_9SPHI</name>
<dbReference type="Proteomes" id="UP000619078">
    <property type="component" value="Unassembled WGS sequence"/>
</dbReference>
<comment type="caution">
    <text evidence="1">The sequence shown here is derived from an EMBL/GenBank/DDBJ whole genome shotgun (WGS) entry which is preliminary data.</text>
</comment>
<evidence type="ECO:0000313" key="1">
    <source>
        <dbReference type="EMBL" id="MBD1393639.1"/>
    </source>
</evidence>
<organism evidence="1 2">
    <name type="scientific">Mucilaginibacter glaciei</name>
    <dbReference type="NCBI Taxonomy" id="2772109"/>
    <lineage>
        <taxon>Bacteria</taxon>
        <taxon>Pseudomonadati</taxon>
        <taxon>Bacteroidota</taxon>
        <taxon>Sphingobacteriia</taxon>
        <taxon>Sphingobacteriales</taxon>
        <taxon>Sphingobacteriaceae</taxon>
        <taxon>Mucilaginibacter</taxon>
    </lineage>
</organism>
<keyword evidence="2" id="KW-1185">Reference proteome</keyword>
<dbReference type="AlphaFoldDB" id="A0A926S2X9"/>
<dbReference type="RefSeq" id="WP_191163379.1">
    <property type="nucleotide sequence ID" value="NZ_JACWMX010000004.1"/>
</dbReference>